<comment type="similarity">
    <text evidence="6">Belongs to the peptidase M24A family. Methionine aminopeptidase type 1 subfamily.</text>
</comment>
<dbReference type="InterPro" id="IPR036005">
    <property type="entry name" value="Creatinase/aminopeptidase-like"/>
</dbReference>
<dbReference type="GO" id="GO:0004239">
    <property type="term" value="F:initiator methionyl aminopeptidase activity"/>
    <property type="evidence" value="ECO:0007669"/>
    <property type="project" value="UniProtKB-UniRule"/>
</dbReference>
<dbReference type="EC" id="3.4.11.18" evidence="6 7"/>
<dbReference type="GO" id="GO:0070006">
    <property type="term" value="F:metalloaminopeptidase activity"/>
    <property type="evidence" value="ECO:0007669"/>
    <property type="project" value="UniProtKB-UniRule"/>
</dbReference>
<keyword evidence="4 6" id="KW-0479">Metal-binding</keyword>
<dbReference type="SUPFAM" id="SSF55920">
    <property type="entry name" value="Creatinase/aminopeptidase"/>
    <property type="match status" value="1"/>
</dbReference>
<feature type="binding site" evidence="6">
    <location>
        <position position="204"/>
    </location>
    <ligand>
        <name>a divalent metal cation</name>
        <dbReference type="ChEBI" id="CHEBI:60240"/>
        <label>2</label>
        <note>catalytic</note>
    </ligand>
</feature>
<keyword evidence="3 6" id="KW-0645">Protease</keyword>
<dbReference type="AlphaFoldDB" id="A0A9D1PTL1"/>
<dbReference type="InterPro" id="IPR000994">
    <property type="entry name" value="Pept_M24"/>
</dbReference>
<protein>
    <recommendedName>
        <fullName evidence="6 7">Methionine aminopeptidase</fullName>
        <shortName evidence="6">MAP</shortName>
        <shortName evidence="6">MetAP</shortName>
        <ecNumber evidence="6 7">3.4.11.18</ecNumber>
    </recommendedName>
    <alternativeName>
        <fullName evidence="6">Peptidase M</fullName>
    </alternativeName>
</protein>
<dbReference type="GO" id="GO:0005829">
    <property type="term" value="C:cytosol"/>
    <property type="evidence" value="ECO:0007669"/>
    <property type="project" value="TreeGrafter"/>
</dbReference>
<dbReference type="Gene3D" id="3.90.230.10">
    <property type="entry name" value="Creatinase/methionine aminopeptidase superfamily"/>
    <property type="match status" value="1"/>
</dbReference>
<comment type="caution">
    <text evidence="9">The sequence shown here is derived from an EMBL/GenBank/DDBJ whole genome shotgun (WGS) entry which is preliminary data.</text>
</comment>
<evidence type="ECO:0000259" key="8">
    <source>
        <dbReference type="Pfam" id="PF00557"/>
    </source>
</evidence>
<feature type="binding site" evidence="6">
    <location>
        <position position="106"/>
    </location>
    <ligand>
        <name>a divalent metal cation</name>
        <dbReference type="ChEBI" id="CHEBI:60240"/>
        <label>1</label>
    </ligand>
</feature>
<dbReference type="PANTHER" id="PTHR43330:SF17">
    <property type="entry name" value="METHIONINE AMINOPEPTIDASE"/>
    <property type="match status" value="1"/>
</dbReference>
<dbReference type="PROSITE" id="PS00680">
    <property type="entry name" value="MAP_1"/>
    <property type="match status" value="1"/>
</dbReference>
<feature type="binding site" evidence="6">
    <location>
        <position position="177"/>
    </location>
    <ligand>
        <name>substrate</name>
    </ligand>
</feature>
<dbReference type="GO" id="GO:0006508">
    <property type="term" value="P:proteolysis"/>
    <property type="evidence" value="ECO:0007669"/>
    <property type="project" value="UniProtKB-KW"/>
</dbReference>
<dbReference type="EMBL" id="DXHU01000005">
    <property type="protein sequence ID" value="HIV98362.1"/>
    <property type="molecule type" value="Genomic_DNA"/>
</dbReference>
<feature type="domain" description="Peptidase M24" evidence="8">
    <location>
        <begin position="11"/>
        <end position="242"/>
    </location>
</feature>
<dbReference type="GO" id="GO:0046872">
    <property type="term" value="F:metal ion binding"/>
    <property type="evidence" value="ECO:0007669"/>
    <property type="project" value="UniProtKB-UniRule"/>
</dbReference>
<reference evidence="9" key="2">
    <citation type="submission" date="2021-04" db="EMBL/GenBank/DDBJ databases">
        <authorList>
            <person name="Gilroy R."/>
        </authorList>
    </citation>
    <scope>NUCLEOTIDE SEQUENCE</scope>
    <source>
        <strain evidence="9">Gambia11-129</strain>
    </source>
</reference>
<evidence type="ECO:0000313" key="10">
    <source>
        <dbReference type="Proteomes" id="UP000823936"/>
    </source>
</evidence>
<evidence type="ECO:0000256" key="1">
    <source>
        <dbReference type="ARBA" id="ARBA00002521"/>
    </source>
</evidence>
<dbReference type="NCBIfam" id="TIGR00500">
    <property type="entry name" value="met_pdase_I"/>
    <property type="match status" value="1"/>
</dbReference>
<comment type="function">
    <text evidence="1 6">Removes the N-terminal methionine from nascent proteins. The N-terminal methionine is often cleaved when the second residue in the primary sequence is small and uncharged (Met-Ala-, Cys, Gly, Pro, Ser, Thr, or Val). Requires deformylation of the N(alpha)-formylated initiator methionine before it can be hydrolyzed.</text>
</comment>
<organism evidence="9 10">
    <name type="scientific">Candidatus Ornithospirochaeta avicola</name>
    <dbReference type="NCBI Taxonomy" id="2840896"/>
    <lineage>
        <taxon>Bacteria</taxon>
        <taxon>Pseudomonadati</taxon>
        <taxon>Spirochaetota</taxon>
        <taxon>Spirochaetia</taxon>
        <taxon>Spirochaetales</taxon>
        <taxon>Spirochaetaceae</taxon>
        <taxon>Spirochaetaceae incertae sedis</taxon>
        <taxon>Candidatus Ornithospirochaeta</taxon>
    </lineage>
</organism>
<evidence type="ECO:0000256" key="7">
    <source>
        <dbReference type="RuleBase" id="RU003653"/>
    </source>
</evidence>
<proteinExistence type="inferred from homology"/>
<evidence type="ECO:0000313" key="9">
    <source>
        <dbReference type="EMBL" id="HIV98362.1"/>
    </source>
</evidence>
<comment type="subunit">
    <text evidence="6">Monomer.</text>
</comment>
<keyword evidence="5 6" id="KW-0378">Hydrolase</keyword>
<feature type="binding site" evidence="6">
    <location>
        <position position="235"/>
    </location>
    <ligand>
        <name>a divalent metal cation</name>
        <dbReference type="ChEBI" id="CHEBI:60240"/>
        <label>1</label>
    </ligand>
</feature>
<keyword evidence="2 6" id="KW-0031">Aminopeptidase</keyword>
<evidence type="ECO:0000256" key="5">
    <source>
        <dbReference type="ARBA" id="ARBA00022801"/>
    </source>
</evidence>
<dbReference type="InterPro" id="IPR002467">
    <property type="entry name" value="Pept_M24A_MAP1"/>
</dbReference>
<comment type="catalytic activity">
    <reaction evidence="6 7">
        <text>Release of N-terminal amino acids, preferentially methionine, from peptides and arylamides.</text>
        <dbReference type="EC" id="3.4.11.18"/>
    </reaction>
</comment>
<sequence>MIELKTKEDIEGIRKSGALLSSLFKMLDKNIKEGMSTYDVDKICYEFIKDNHAIASCLGYCGYPNATCISVNDTVIHGIPSRKNILKDGDLVSVDITLDLDGYVSDSTHTYEIGNVSKEVHLLNEVTRKALYNAIDAASVKGARLYDIARAVESTVRPYHYGIVEDYCGHGVGFSIHEDPLVFNYVNTRYSNKKLREGLVIAIEPMINMGDKRIKVLDDGWTVKTVDASVACHWEHTVAITEDGLEIMT</sequence>
<reference evidence="9" key="1">
    <citation type="journal article" date="2021" name="PeerJ">
        <title>Extensive microbial diversity within the chicken gut microbiome revealed by metagenomics and culture.</title>
        <authorList>
            <person name="Gilroy R."/>
            <person name="Ravi A."/>
            <person name="Getino M."/>
            <person name="Pursley I."/>
            <person name="Horton D.L."/>
            <person name="Alikhan N.F."/>
            <person name="Baker D."/>
            <person name="Gharbi K."/>
            <person name="Hall N."/>
            <person name="Watson M."/>
            <person name="Adriaenssens E.M."/>
            <person name="Foster-Nyarko E."/>
            <person name="Jarju S."/>
            <person name="Secka A."/>
            <person name="Antonio M."/>
            <person name="Oren A."/>
            <person name="Chaudhuri R.R."/>
            <person name="La Ragione R."/>
            <person name="Hildebrand F."/>
            <person name="Pallen M.J."/>
        </authorList>
    </citation>
    <scope>NUCLEOTIDE SEQUENCE</scope>
    <source>
        <strain evidence="9">Gambia11-129</strain>
    </source>
</reference>
<dbReference type="InterPro" id="IPR001714">
    <property type="entry name" value="Pept_M24_MAP"/>
</dbReference>
<dbReference type="Proteomes" id="UP000823936">
    <property type="component" value="Unassembled WGS sequence"/>
</dbReference>
<name>A0A9D1PTL1_9SPIO</name>
<feature type="binding site" evidence="6">
    <location>
        <position position="77"/>
    </location>
    <ligand>
        <name>substrate</name>
    </ligand>
</feature>
<comment type="cofactor">
    <cofactor evidence="6">
        <name>Co(2+)</name>
        <dbReference type="ChEBI" id="CHEBI:48828"/>
    </cofactor>
    <cofactor evidence="6">
        <name>Zn(2+)</name>
        <dbReference type="ChEBI" id="CHEBI:29105"/>
    </cofactor>
    <cofactor evidence="6">
        <name>Mn(2+)</name>
        <dbReference type="ChEBI" id="CHEBI:29035"/>
    </cofactor>
    <cofactor evidence="6">
        <name>Fe(2+)</name>
        <dbReference type="ChEBI" id="CHEBI:29033"/>
    </cofactor>
    <text evidence="6">Binds 2 divalent metal cations per subunit. Has a high-affinity and a low affinity metal-binding site. The true nature of the physiological cofactor is under debate. The enzyme is active with cobalt, zinc, manganese or divalent iron ions. Most likely, methionine aminopeptidases function as mononuclear Fe(2+)-metalloproteases under physiological conditions, and the catalytically relevant metal-binding site has been assigned to the histidine-containing high-affinity site.</text>
</comment>
<feature type="binding site" evidence="6">
    <location>
        <position position="170"/>
    </location>
    <ligand>
        <name>a divalent metal cation</name>
        <dbReference type="ChEBI" id="CHEBI:60240"/>
        <label>2</label>
        <note>catalytic</note>
    </ligand>
</feature>
<evidence type="ECO:0000256" key="6">
    <source>
        <dbReference type="HAMAP-Rule" id="MF_01974"/>
    </source>
</evidence>
<dbReference type="PANTHER" id="PTHR43330">
    <property type="entry name" value="METHIONINE AMINOPEPTIDASE"/>
    <property type="match status" value="1"/>
</dbReference>
<feature type="binding site" evidence="6">
    <location>
        <position position="235"/>
    </location>
    <ligand>
        <name>a divalent metal cation</name>
        <dbReference type="ChEBI" id="CHEBI:60240"/>
        <label>2</label>
        <note>catalytic</note>
    </ligand>
</feature>
<gene>
    <name evidence="6 9" type="primary">map</name>
    <name evidence="9" type="ORF">IAB12_01100</name>
</gene>
<accession>A0A9D1PTL1</accession>
<feature type="binding site" evidence="6">
    <location>
        <position position="106"/>
    </location>
    <ligand>
        <name>a divalent metal cation</name>
        <dbReference type="ChEBI" id="CHEBI:60240"/>
        <label>2</label>
        <note>catalytic</note>
    </ligand>
</feature>
<dbReference type="Pfam" id="PF00557">
    <property type="entry name" value="Peptidase_M24"/>
    <property type="match status" value="1"/>
</dbReference>
<evidence type="ECO:0000256" key="4">
    <source>
        <dbReference type="ARBA" id="ARBA00022723"/>
    </source>
</evidence>
<dbReference type="CDD" id="cd01086">
    <property type="entry name" value="MetAP1"/>
    <property type="match status" value="1"/>
</dbReference>
<feature type="binding site" evidence="6">
    <location>
        <position position="95"/>
    </location>
    <ligand>
        <name>a divalent metal cation</name>
        <dbReference type="ChEBI" id="CHEBI:60240"/>
        <label>1</label>
    </ligand>
</feature>
<dbReference type="HAMAP" id="MF_01974">
    <property type="entry name" value="MetAP_1"/>
    <property type="match status" value="1"/>
</dbReference>
<evidence type="ECO:0000256" key="2">
    <source>
        <dbReference type="ARBA" id="ARBA00022438"/>
    </source>
</evidence>
<evidence type="ECO:0000256" key="3">
    <source>
        <dbReference type="ARBA" id="ARBA00022670"/>
    </source>
</evidence>
<dbReference type="PRINTS" id="PR00599">
    <property type="entry name" value="MAPEPTIDASE"/>
</dbReference>